<evidence type="ECO:0000256" key="1">
    <source>
        <dbReference type="SAM" id="SignalP"/>
    </source>
</evidence>
<protein>
    <submittedName>
        <fullName evidence="2">Uncharacterized protein</fullName>
    </submittedName>
</protein>
<organism evidence="2 3">
    <name type="scientific">Chryseobacterium shigense</name>
    <dbReference type="NCBI Taxonomy" id="297244"/>
    <lineage>
        <taxon>Bacteria</taxon>
        <taxon>Pseudomonadati</taxon>
        <taxon>Bacteroidota</taxon>
        <taxon>Flavobacteriia</taxon>
        <taxon>Flavobacteriales</taxon>
        <taxon>Weeksellaceae</taxon>
        <taxon>Chryseobacterium group</taxon>
        <taxon>Chryseobacterium</taxon>
    </lineage>
</organism>
<feature type="signal peptide" evidence="1">
    <location>
        <begin position="1"/>
        <end position="20"/>
    </location>
</feature>
<accession>A0A841N6N6</accession>
<gene>
    <name evidence="2" type="ORF">HNP36_001424</name>
</gene>
<dbReference type="Proteomes" id="UP000589738">
    <property type="component" value="Unassembled WGS sequence"/>
</dbReference>
<proteinExistence type="predicted"/>
<keyword evidence="1" id="KW-0732">Signal</keyword>
<evidence type="ECO:0000313" key="3">
    <source>
        <dbReference type="Proteomes" id="UP000589738"/>
    </source>
</evidence>
<reference evidence="2 3" key="1">
    <citation type="submission" date="2020-08" db="EMBL/GenBank/DDBJ databases">
        <title>Functional genomics of gut bacteria from endangered species of beetles.</title>
        <authorList>
            <person name="Carlos-Shanley C."/>
        </authorList>
    </citation>
    <scope>NUCLEOTIDE SEQUENCE [LARGE SCALE GENOMIC DNA]</scope>
    <source>
        <strain evidence="2 3">S00136</strain>
    </source>
</reference>
<sequence>MKTKLLFWAGILFLSAHAYSQVGINTPTPSSTMDVRGSVEGNFREIITTTIPATEVLNPKDYHVSFSGTADLTLSLPSKSATDGTAADFMGRKYYIKNNSTSNILTLTAASGQIMRLGGYIANTGTFVLRPGKFATLTASGINGWDLDADVNQSLVDYNSSTPVTGGQLSGLPAGNNYVTIPGSSVTVTVPSSNAKVVLNFTGYTMVYGSSINAYGSLRFQIAQTGTATTTYGSVSMVSWYQNNTPNPTPIAYSNFGTLYSISGLTPGTYTFTLQAKREYEGGTVGDVRVYHAIGRADVYLK</sequence>
<dbReference type="AlphaFoldDB" id="A0A841N6N6"/>
<keyword evidence="3" id="KW-1185">Reference proteome</keyword>
<dbReference type="RefSeq" id="WP_184159021.1">
    <property type="nucleotide sequence ID" value="NZ_JACHLC010000001.1"/>
</dbReference>
<feature type="chain" id="PRO_5032546798" evidence="1">
    <location>
        <begin position="21"/>
        <end position="302"/>
    </location>
</feature>
<name>A0A841N6N6_9FLAO</name>
<evidence type="ECO:0000313" key="2">
    <source>
        <dbReference type="EMBL" id="MBB6370371.1"/>
    </source>
</evidence>
<comment type="caution">
    <text evidence="2">The sequence shown here is derived from an EMBL/GenBank/DDBJ whole genome shotgun (WGS) entry which is preliminary data.</text>
</comment>
<dbReference type="EMBL" id="JACHLC010000001">
    <property type="protein sequence ID" value="MBB6370371.1"/>
    <property type="molecule type" value="Genomic_DNA"/>
</dbReference>